<evidence type="ECO:0000313" key="4">
    <source>
        <dbReference type="Proteomes" id="UP001213680"/>
    </source>
</evidence>
<sequence>MKQPVDEAVQYFKASAGFSRLFEQFRKKYASLGKVGGSVSIQSFKQAELEAIARFFGEDVSTIRLKKTVTLRAFEKKLQTTKFEGVTLVELLETYFGESLVTKQEVLAQIEKERAGRFQKLAATYPNLKFWFAHLRQRTADAHWINRMIETDDFHLFCAQLTQALEGLPLDYERLPMFGQRILGNPHAFDRTTDLGRLWIHVLHIKRGQGGPPPSDTERVNDLLLEFKLLRDDITNFVTCANLVAEQDDTRHPMWQGAMETHGVLNVPMRELLRVNRVRPSRGDTVWIVENSGVFSSLLDDVPDVPLVCTHGQFKLAAYRLLDMLVASGCQLKYAGDFDPEGLQMAARLKERYGDKLDYWCMDLKSYVASDPSVDLSEERLVKLDRMTDPELQNVVDEMRRMKRAGYQEALVEKMVVQLKKAAMNSKVSE</sequence>
<keyword evidence="4" id="KW-1185">Reference proteome</keyword>
<dbReference type="Pfam" id="PF09664">
    <property type="entry name" value="DUF2399"/>
    <property type="match status" value="1"/>
</dbReference>
<accession>A0ABY7X0G0</accession>
<dbReference type="InterPro" id="IPR024465">
    <property type="entry name" value="DUF2399"/>
</dbReference>
<organism evidence="3 4">
    <name type="scientific">Exiguobacterium marinum</name>
    <dbReference type="NCBI Taxonomy" id="273528"/>
    <lineage>
        <taxon>Bacteria</taxon>
        <taxon>Bacillati</taxon>
        <taxon>Bacillota</taxon>
        <taxon>Bacilli</taxon>
        <taxon>Bacillales</taxon>
        <taxon>Bacillales Family XII. Incertae Sedis</taxon>
        <taxon>Exiguobacterium</taxon>
    </lineage>
</organism>
<dbReference type="InterPro" id="IPR024466">
    <property type="entry name" value="CHP02679_N"/>
</dbReference>
<reference evidence="3 4" key="1">
    <citation type="submission" date="2023-02" db="EMBL/GenBank/DDBJ databases">
        <title>A bacterium isolated from plastisphere.</title>
        <authorList>
            <person name="Sun Y."/>
        </authorList>
    </citation>
    <scope>NUCLEOTIDE SEQUENCE [LARGE SCALE GENOMIC DNA]</scope>
    <source>
        <strain evidence="4">a-1</strain>
    </source>
</reference>
<evidence type="ECO:0000259" key="1">
    <source>
        <dbReference type="Pfam" id="PF09664"/>
    </source>
</evidence>
<dbReference type="InterPro" id="IPR013495">
    <property type="entry name" value="CHP02679"/>
</dbReference>
<dbReference type="Pfam" id="PF11796">
    <property type="entry name" value="DUF3323"/>
    <property type="match status" value="1"/>
</dbReference>
<feature type="domain" description="DUF2399" evidence="1">
    <location>
        <begin position="266"/>
        <end position="416"/>
    </location>
</feature>
<name>A0ABY7X0G0_9BACL</name>
<dbReference type="RefSeq" id="WP_274357014.1">
    <property type="nucleotide sequence ID" value="NZ_CP118099.1"/>
</dbReference>
<protein>
    <submittedName>
        <fullName evidence="3">TIGR02679 family protein</fullName>
    </submittedName>
</protein>
<evidence type="ECO:0000259" key="2">
    <source>
        <dbReference type="Pfam" id="PF11796"/>
    </source>
</evidence>
<proteinExistence type="predicted"/>
<evidence type="ECO:0000313" key="3">
    <source>
        <dbReference type="EMBL" id="WDH76243.1"/>
    </source>
</evidence>
<dbReference type="EMBL" id="CP118099">
    <property type="protein sequence ID" value="WDH76243.1"/>
    <property type="molecule type" value="Genomic_DNA"/>
</dbReference>
<dbReference type="Proteomes" id="UP001213680">
    <property type="component" value="Chromosome"/>
</dbReference>
<gene>
    <name evidence="3" type="ORF">PTI97_01580</name>
</gene>
<feature type="domain" description="Conserved hypothetical protein CHP02679 N terminus" evidence="2">
    <location>
        <begin position="36"/>
        <end position="243"/>
    </location>
</feature>
<dbReference type="NCBIfam" id="TIGR02679">
    <property type="entry name" value="TIGR02679 family protein"/>
    <property type="match status" value="1"/>
</dbReference>